<reference evidence="3" key="1">
    <citation type="journal article" date="2022" name="bioRxiv">
        <title>Genomics of Preaxostyla Flagellates Illuminates Evolutionary Transitions and the Path Towards Mitochondrial Loss.</title>
        <authorList>
            <person name="Novak L.V.F."/>
            <person name="Treitli S.C."/>
            <person name="Pyrih J."/>
            <person name="Halakuc P."/>
            <person name="Pipaliya S.V."/>
            <person name="Vacek V."/>
            <person name="Brzon O."/>
            <person name="Soukal P."/>
            <person name="Eme L."/>
            <person name="Dacks J.B."/>
            <person name="Karnkowska A."/>
            <person name="Elias M."/>
            <person name="Hampl V."/>
        </authorList>
    </citation>
    <scope>NUCLEOTIDE SEQUENCE</scope>
    <source>
        <strain evidence="3">RCP-MX</strain>
    </source>
</reference>
<keyword evidence="1" id="KW-0175">Coiled coil</keyword>
<accession>A0ABQ8UAQ4</accession>
<name>A0ABQ8UAQ4_9EUKA</name>
<feature type="region of interest" description="Disordered" evidence="2">
    <location>
        <begin position="336"/>
        <end position="367"/>
    </location>
</feature>
<organism evidence="3 4">
    <name type="scientific">Paratrimastix pyriformis</name>
    <dbReference type="NCBI Taxonomy" id="342808"/>
    <lineage>
        <taxon>Eukaryota</taxon>
        <taxon>Metamonada</taxon>
        <taxon>Preaxostyla</taxon>
        <taxon>Paratrimastigidae</taxon>
        <taxon>Paratrimastix</taxon>
    </lineage>
</organism>
<evidence type="ECO:0000256" key="1">
    <source>
        <dbReference type="SAM" id="Coils"/>
    </source>
</evidence>
<feature type="region of interest" description="Disordered" evidence="2">
    <location>
        <begin position="243"/>
        <end position="269"/>
    </location>
</feature>
<comment type="caution">
    <text evidence="3">The sequence shown here is derived from an EMBL/GenBank/DDBJ whole genome shotgun (WGS) entry which is preliminary data.</text>
</comment>
<evidence type="ECO:0000256" key="2">
    <source>
        <dbReference type="SAM" id="MobiDB-lite"/>
    </source>
</evidence>
<protein>
    <submittedName>
        <fullName evidence="3">Uncharacterized protein</fullName>
    </submittedName>
</protein>
<evidence type="ECO:0000313" key="4">
    <source>
        <dbReference type="Proteomes" id="UP001141327"/>
    </source>
</evidence>
<gene>
    <name evidence="3" type="ORF">PAPYR_8425</name>
</gene>
<feature type="coiled-coil region" evidence="1">
    <location>
        <begin position="17"/>
        <end position="62"/>
    </location>
</feature>
<feature type="compositionally biased region" description="Low complexity" evidence="2">
    <location>
        <begin position="352"/>
        <end position="367"/>
    </location>
</feature>
<proteinExistence type="predicted"/>
<keyword evidence="4" id="KW-1185">Reference proteome</keyword>
<sequence>MPSPAPPAPSPSTGPSAPNLAEEIRQLREELKKLREDETAEIRQLKLLREVDKAEIRQLQQQSRSSASSADAMIYESCGCATLFLELCRILTLPVFPIHESIIDEGDVIEKARTILSPLYRFLHGRSFDKVCPDFMCLYQVNGEAPDPMRADLCSFYFFPPQPQSFFSHIHRIGSTGTIHPDHASKGDTLIVAGVTTQPLDVPLKLIQLERDIAALVAKCLRGPPGETDALLSAIAFAGVMTPPPDGGVSTTPRRRTGGSDPSDAELQQRNLDIQQQYIATILDDMKVEATKKARSEGVEVPADEHPLRFIYRLYQRGQLFLVHCPRRLLMGLDTGSPPSTAASPRSPPKFGAQPGHAPAGGHTPAAEQLRQTQIQKLLYVLNRNTRPVSQGGSHLLIWTSPLIRASSHPKPDQLGVSDNRQR</sequence>
<evidence type="ECO:0000313" key="3">
    <source>
        <dbReference type="EMBL" id="KAJ4456384.1"/>
    </source>
</evidence>
<dbReference type="EMBL" id="JAPMOS010000072">
    <property type="protein sequence ID" value="KAJ4456384.1"/>
    <property type="molecule type" value="Genomic_DNA"/>
</dbReference>
<dbReference type="Proteomes" id="UP001141327">
    <property type="component" value="Unassembled WGS sequence"/>
</dbReference>